<dbReference type="Pfam" id="PF01037">
    <property type="entry name" value="AsnC_trans_reg"/>
    <property type="match status" value="1"/>
</dbReference>
<dbReference type="GO" id="GO:0043565">
    <property type="term" value="F:sequence-specific DNA binding"/>
    <property type="evidence" value="ECO:0007669"/>
    <property type="project" value="InterPro"/>
</dbReference>
<sequence length="158" mass="18107">MPSSLDNVDHQILRLLQSDAKLNVNEIAQKLNLTKTPIYERIKRLERTGVIDKYVALVNRQKFTPSIIVFLTGSLKVSEFEQTQEFYDAVTKIDEVLECYLLGGDKDFMLKVIAKDLDSYHEFYSSMIASIPHVGEIRSSFVLKEVKYSTAIPNMNLE</sequence>
<dbReference type="PANTHER" id="PTHR30154">
    <property type="entry name" value="LEUCINE-RESPONSIVE REGULATORY PROTEIN"/>
    <property type="match status" value="1"/>
</dbReference>
<dbReference type="KEGG" id="fuv:JR347_07600"/>
<dbReference type="InterPro" id="IPR000485">
    <property type="entry name" value="AsnC-type_HTH_dom"/>
</dbReference>
<evidence type="ECO:0000313" key="5">
    <source>
        <dbReference type="EMBL" id="QSE98937.1"/>
    </source>
</evidence>
<evidence type="ECO:0000259" key="4">
    <source>
        <dbReference type="PROSITE" id="PS50956"/>
    </source>
</evidence>
<dbReference type="PRINTS" id="PR00033">
    <property type="entry name" value="HTHASNC"/>
</dbReference>
<dbReference type="InterPro" id="IPR011008">
    <property type="entry name" value="Dimeric_a/b-barrel"/>
</dbReference>
<keyword evidence="6" id="KW-1185">Reference proteome</keyword>
<accession>A0A975A2V4</accession>
<evidence type="ECO:0000256" key="1">
    <source>
        <dbReference type="ARBA" id="ARBA00023015"/>
    </source>
</evidence>
<dbReference type="Gene3D" id="1.10.10.10">
    <property type="entry name" value="Winged helix-like DNA-binding domain superfamily/Winged helix DNA-binding domain"/>
    <property type="match status" value="1"/>
</dbReference>
<dbReference type="InterPro" id="IPR011991">
    <property type="entry name" value="ArsR-like_HTH"/>
</dbReference>
<evidence type="ECO:0000256" key="3">
    <source>
        <dbReference type="ARBA" id="ARBA00023163"/>
    </source>
</evidence>
<dbReference type="InterPro" id="IPR036388">
    <property type="entry name" value="WH-like_DNA-bd_sf"/>
</dbReference>
<dbReference type="SUPFAM" id="SSF54909">
    <property type="entry name" value="Dimeric alpha+beta barrel"/>
    <property type="match status" value="1"/>
</dbReference>
<name>A0A975A2V4_9BACT</name>
<reference evidence="5" key="1">
    <citation type="submission" date="2021-02" db="EMBL/GenBank/DDBJ databases">
        <title>Fulvivirga sp. S481 isolated from sea water.</title>
        <authorList>
            <person name="Bae S.S."/>
            <person name="Baek K."/>
        </authorList>
    </citation>
    <scope>NUCLEOTIDE SEQUENCE</scope>
    <source>
        <strain evidence="5">S481</strain>
    </source>
</reference>
<protein>
    <submittedName>
        <fullName evidence="5">Lrp/AsnC family transcriptional regulator</fullName>
    </submittedName>
</protein>
<dbReference type="PANTHER" id="PTHR30154:SF34">
    <property type="entry name" value="TRANSCRIPTIONAL REGULATOR AZLB"/>
    <property type="match status" value="1"/>
</dbReference>
<organism evidence="5 6">
    <name type="scientific">Fulvivirga lutea</name>
    <dbReference type="NCBI Taxonomy" id="2810512"/>
    <lineage>
        <taxon>Bacteria</taxon>
        <taxon>Pseudomonadati</taxon>
        <taxon>Bacteroidota</taxon>
        <taxon>Cytophagia</taxon>
        <taxon>Cytophagales</taxon>
        <taxon>Fulvivirgaceae</taxon>
        <taxon>Fulvivirga</taxon>
    </lineage>
</organism>
<keyword evidence="2" id="KW-0238">DNA-binding</keyword>
<dbReference type="InterPro" id="IPR019887">
    <property type="entry name" value="Tscrpt_reg_AsnC/Lrp_C"/>
</dbReference>
<dbReference type="SMART" id="SM00344">
    <property type="entry name" value="HTH_ASNC"/>
    <property type="match status" value="1"/>
</dbReference>
<dbReference type="AlphaFoldDB" id="A0A975A2V4"/>
<dbReference type="GO" id="GO:0043200">
    <property type="term" value="P:response to amino acid"/>
    <property type="evidence" value="ECO:0007669"/>
    <property type="project" value="TreeGrafter"/>
</dbReference>
<dbReference type="SUPFAM" id="SSF46785">
    <property type="entry name" value="Winged helix' DNA-binding domain"/>
    <property type="match status" value="1"/>
</dbReference>
<keyword evidence="3" id="KW-0804">Transcription</keyword>
<keyword evidence="1" id="KW-0805">Transcription regulation</keyword>
<dbReference type="GO" id="GO:0005829">
    <property type="term" value="C:cytosol"/>
    <property type="evidence" value="ECO:0007669"/>
    <property type="project" value="TreeGrafter"/>
</dbReference>
<dbReference type="Pfam" id="PF13412">
    <property type="entry name" value="HTH_24"/>
    <property type="match status" value="1"/>
</dbReference>
<gene>
    <name evidence="5" type="ORF">JR347_07600</name>
</gene>
<dbReference type="InterPro" id="IPR019888">
    <property type="entry name" value="Tscrpt_reg_AsnC-like"/>
</dbReference>
<dbReference type="PROSITE" id="PS50956">
    <property type="entry name" value="HTH_ASNC_2"/>
    <property type="match status" value="1"/>
</dbReference>
<evidence type="ECO:0000313" key="6">
    <source>
        <dbReference type="Proteomes" id="UP000662783"/>
    </source>
</evidence>
<dbReference type="EMBL" id="CP070608">
    <property type="protein sequence ID" value="QSE98937.1"/>
    <property type="molecule type" value="Genomic_DNA"/>
</dbReference>
<dbReference type="Proteomes" id="UP000662783">
    <property type="component" value="Chromosome"/>
</dbReference>
<feature type="domain" description="HTH asnC-type" evidence="4">
    <location>
        <begin position="5"/>
        <end position="75"/>
    </location>
</feature>
<evidence type="ECO:0000256" key="2">
    <source>
        <dbReference type="ARBA" id="ARBA00023125"/>
    </source>
</evidence>
<dbReference type="CDD" id="cd00090">
    <property type="entry name" value="HTH_ARSR"/>
    <property type="match status" value="1"/>
</dbReference>
<dbReference type="Gene3D" id="3.30.70.920">
    <property type="match status" value="1"/>
</dbReference>
<dbReference type="InterPro" id="IPR036390">
    <property type="entry name" value="WH_DNA-bd_sf"/>
</dbReference>
<proteinExistence type="predicted"/>
<dbReference type="RefSeq" id="WP_205723451.1">
    <property type="nucleotide sequence ID" value="NZ_CP070608.1"/>
</dbReference>
<dbReference type="GO" id="GO:0006355">
    <property type="term" value="P:regulation of DNA-templated transcription"/>
    <property type="evidence" value="ECO:0007669"/>
    <property type="project" value="UniProtKB-ARBA"/>
</dbReference>